<dbReference type="Proteomes" id="UP001610728">
    <property type="component" value="Unassembled WGS sequence"/>
</dbReference>
<keyword evidence="3" id="KW-1185">Reference proteome</keyword>
<dbReference type="InterPro" id="IPR032549">
    <property type="entry name" value="DUF4939"/>
</dbReference>
<organism evidence="2 3">
    <name type="scientific">Ceratocystis lukuohia</name>
    <dbReference type="NCBI Taxonomy" id="2019550"/>
    <lineage>
        <taxon>Eukaryota</taxon>
        <taxon>Fungi</taxon>
        <taxon>Dikarya</taxon>
        <taxon>Ascomycota</taxon>
        <taxon>Pezizomycotina</taxon>
        <taxon>Sordariomycetes</taxon>
        <taxon>Hypocreomycetidae</taxon>
        <taxon>Microascales</taxon>
        <taxon>Ceratocystidaceae</taxon>
        <taxon>Ceratocystis</taxon>
    </lineage>
</organism>
<gene>
    <name evidence="2" type="ORF">HOO65_100102</name>
</gene>
<proteinExistence type="predicted"/>
<evidence type="ECO:0000313" key="2">
    <source>
        <dbReference type="EMBL" id="KAL2884698.1"/>
    </source>
</evidence>
<evidence type="ECO:0000259" key="1">
    <source>
        <dbReference type="Pfam" id="PF16297"/>
    </source>
</evidence>
<name>A0ABR4M8V8_9PEZI</name>
<dbReference type="EMBL" id="JABSNW010000010">
    <property type="protein sequence ID" value="KAL2884698.1"/>
    <property type="molecule type" value="Genomic_DNA"/>
</dbReference>
<sequence length="281" mass="30688">MPDSFKSFSKGVTNHTGACLTANLQATQGQLEYVQNKLKEAWGKLYQAHLNEQRALDKLQLAIPPPAAPAAPTAPATFTVMEGEASASVPASAPIASPTSAPAPAPALSTAELFMMTCAAKPSECIPDPDKFKGNQSDLCHFNTQICQKMQRNYDCFPDTQDCMAYVNNCLKGLAYALILPYIKDGECLLSDYDTVLKVLDCTYGDLDKDFATFFSKFQCLALEGEELCVILLHHDPPSYKYPEFTNFLQNLENHMTCFSSVMLPTTQTCAPPVQNHAPPA</sequence>
<evidence type="ECO:0000313" key="3">
    <source>
        <dbReference type="Proteomes" id="UP001610728"/>
    </source>
</evidence>
<reference evidence="2 3" key="1">
    <citation type="submission" date="2020-05" db="EMBL/GenBank/DDBJ databases">
        <title>Ceratocystis lukuohia genome.</title>
        <authorList>
            <person name="Harrington T.C."/>
            <person name="Kim K."/>
            <person name="Mayers C.G."/>
        </authorList>
    </citation>
    <scope>NUCLEOTIDE SEQUENCE [LARGE SCALE GENOMIC DNA]</scope>
    <source>
        <strain evidence="2 3">C4212</strain>
    </source>
</reference>
<protein>
    <submittedName>
        <fullName evidence="2">Protein FAM127C</fullName>
    </submittedName>
</protein>
<dbReference type="RefSeq" id="XP_070855879.1">
    <property type="nucleotide sequence ID" value="XM_071004694.1"/>
</dbReference>
<dbReference type="Pfam" id="PF16297">
    <property type="entry name" value="DUF4939"/>
    <property type="match status" value="1"/>
</dbReference>
<feature type="domain" description="DUF4939" evidence="1">
    <location>
        <begin position="120"/>
        <end position="206"/>
    </location>
</feature>
<accession>A0ABR4M8V8</accession>
<comment type="caution">
    <text evidence="2">The sequence shown here is derived from an EMBL/GenBank/DDBJ whole genome shotgun (WGS) entry which is preliminary data.</text>
</comment>
<dbReference type="GeneID" id="98121671"/>